<organism evidence="3">
    <name type="scientific">Dunaliella tertiolecta</name>
    <name type="common">Green alga</name>
    <dbReference type="NCBI Taxonomy" id="3047"/>
    <lineage>
        <taxon>Eukaryota</taxon>
        <taxon>Viridiplantae</taxon>
        <taxon>Chlorophyta</taxon>
        <taxon>core chlorophytes</taxon>
        <taxon>Chlorophyceae</taxon>
        <taxon>CS clade</taxon>
        <taxon>Chlamydomonadales</taxon>
        <taxon>Dunaliellaceae</taxon>
        <taxon>Dunaliella</taxon>
    </lineage>
</organism>
<reference evidence="3" key="1">
    <citation type="submission" date="2021-01" db="EMBL/GenBank/DDBJ databases">
        <authorList>
            <person name="Corre E."/>
            <person name="Pelletier E."/>
            <person name="Niang G."/>
            <person name="Scheremetjew M."/>
            <person name="Finn R."/>
            <person name="Kale V."/>
            <person name="Holt S."/>
            <person name="Cochrane G."/>
            <person name="Meng A."/>
            <person name="Brown T."/>
            <person name="Cohen L."/>
        </authorList>
    </citation>
    <scope>NUCLEOTIDE SEQUENCE</scope>
    <source>
        <strain evidence="3">CCMP1320</strain>
    </source>
</reference>
<evidence type="ECO:0000313" key="3">
    <source>
        <dbReference type="EMBL" id="CAE0498269.1"/>
    </source>
</evidence>
<accession>A0A7S3R0A8</accession>
<proteinExistence type="predicted"/>
<feature type="coiled-coil region" evidence="1">
    <location>
        <begin position="108"/>
        <end position="135"/>
    </location>
</feature>
<evidence type="ECO:0000256" key="1">
    <source>
        <dbReference type="SAM" id="Coils"/>
    </source>
</evidence>
<feature type="compositionally biased region" description="Basic and acidic residues" evidence="2">
    <location>
        <begin position="52"/>
        <end position="65"/>
    </location>
</feature>
<gene>
    <name evidence="3" type="ORF">DTER00134_LOCUS13342</name>
</gene>
<keyword evidence="1" id="KW-0175">Coiled coil</keyword>
<name>A0A7S3R0A8_DUNTE</name>
<evidence type="ECO:0000256" key="2">
    <source>
        <dbReference type="SAM" id="MobiDB-lite"/>
    </source>
</evidence>
<dbReference type="AlphaFoldDB" id="A0A7S3R0A8"/>
<protein>
    <submittedName>
        <fullName evidence="3">Uncharacterized protein</fullName>
    </submittedName>
</protein>
<feature type="region of interest" description="Disordered" evidence="2">
    <location>
        <begin position="45"/>
        <end position="67"/>
    </location>
</feature>
<dbReference type="EMBL" id="HBIP01022327">
    <property type="protein sequence ID" value="CAE0498269.1"/>
    <property type="molecule type" value="Transcribed_RNA"/>
</dbReference>
<sequence>MLLQQLQPPARIHNTPIGIPGVSGSPVSVCRLRLQRHRYHRLCKPVASQGADDGKGGGSSKDDQAINKPAGADFSAYWSNKVRSFFSQRRAYLDMAESAAGGKEPESLKRLNESIEQQQQALSQAQQAERDARLAQAGPLLDADQKASEKAQALLSPLGRLLFPQGAPDVKPLAPEQQAELDIQRARAYLQSPRAKGVDLTYHRVSKILRDTLMLPFTLCAMAWKAWHETFQSQRYEMFLMAEGERIWYWRNRTENERWFWDIFAWDRLIFPIICTVAYQYIVPNNLIWVVVVPMVFIMWQTGRVPGPFNLEFWLIAYFGVYKKCWGDVLWAARALFQWA</sequence>